<feature type="domain" description="Anti-sigma-28 factor FlgM C-terminal" evidence="1">
    <location>
        <begin position="56"/>
        <end position="89"/>
    </location>
</feature>
<dbReference type="RefSeq" id="WP_188446227.1">
    <property type="nucleotide sequence ID" value="NZ_BMDW01000007.1"/>
</dbReference>
<protein>
    <recommendedName>
        <fullName evidence="1">Anti-sigma-28 factor FlgM C-terminal domain-containing protein</fullName>
    </recommendedName>
</protein>
<sequence>MIESIGAKAGTGAAIAQDRLVVPVAATAPTANAATRPSEATTRQLELSALAFDFGKVAPVNEKHVEEVKRAVRNGTYPITPETIADRMLALKLYWSPKK</sequence>
<dbReference type="Proteomes" id="UP000618591">
    <property type="component" value="Unassembled WGS sequence"/>
</dbReference>
<dbReference type="InterPro" id="IPR031316">
    <property type="entry name" value="FlgM_C"/>
</dbReference>
<comment type="caution">
    <text evidence="2">The sequence shown here is derived from an EMBL/GenBank/DDBJ whole genome shotgun (WGS) entry which is preliminary data.</text>
</comment>
<dbReference type="InterPro" id="IPR035890">
    <property type="entry name" value="Anti-sigma-28_factor_FlgM_sf"/>
</dbReference>
<keyword evidence="3" id="KW-1185">Reference proteome</keyword>
<organism evidence="2 3">
    <name type="scientific">Sphingomonas psychrolutea</name>
    <dbReference type="NCBI Taxonomy" id="1259676"/>
    <lineage>
        <taxon>Bacteria</taxon>
        <taxon>Pseudomonadati</taxon>
        <taxon>Pseudomonadota</taxon>
        <taxon>Alphaproteobacteria</taxon>
        <taxon>Sphingomonadales</taxon>
        <taxon>Sphingomonadaceae</taxon>
        <taxon>Sphingomonas</taxon>
    </lineage>
</organism>
<reference evidence="3" key="1">
    <citation type="journal article" date="2019" name="Int. J. Syst. Evol. Microbiol.">
        <title>The Global Catalogue of Microorganisms (GCM) 10K type strain sequencing project: providing services to taxonomists for standard genome sequencing and annotation.</title>
        <authorList>
            <consortium name="The Broad Institute Genomics Platform"/>
            <consortium name="The Broad Institute Genome Sequencing Center for Infectious Disease"/>
            <person name="Wu L."/>
            <person name="Ma J."/>
        </authorList>
    </citation>
    <scope>NUCLEOTIDE SEQUENCE [LARGE SCALE GENOMIC DNA]</scope>
    <source>
        <strain evidence="3">CGMCC 1.10106</strain>
    </source>
</reference>
<dbReference type="EMBL" id="BMDW01000007">
    <property type="protein sequence ID" value="GGA45561.1"/>
    <property type="molecule type" value="Genomic_DNA"/>
</dbReference>
<evidence type="ECO:0000313" key="3">
    <source>
        <dbReference type="Proteomes" id="UP000618591"/>
    </source>
</evidence>
<proteinExistence type="predicted"/>
<evidence type="ECO:0000313" key="2">
    <source>
        <dbReference type="EMBL" id="GGA45561.1"/>
    </source>
</evidence>
<name>A0ABQ1GKF4_9SPHN</name>
<accession>A0ABQ1GKF4</accession>
<evidence type="ECO:0000259" key="1">
    <source>
        <dbReference type="Pfam" id="PF04316"/>
    </source>
</evidence>
<gene>
    <name evidence="2" type="ORF">GCM10011395_14720</name>
</gene>
<dbReference type="Pfam" id="PF04316">
    <property type="entry name" value="FlgM"/>
    <property type="match status" value="1"/>
</dbReference>
<dbReference type="SUPFAM" id="SSF101498">
    <property type="entry name" value="Anti-sigma factor FlgM"/>
    <property type="match status" value="1"/>
</dbReference>